<dbReference type="InterPro" id="IPR025064">
    <property type="entry name" value="DUF4005"/>
</dbReference>
<feature type="domain" description="DUF4005" evidence="9">
    <location>
        <begin position="394"/>
        <end position="483"/>
    </location>
</feature>
<dbReference type="PROSITE" id="PS50096">
    <property type="entry name" value="IQ"/>
    <property type="match status" value="2"/>
</dbReference>
<keyword evidence="2" id="KW-0963">Cytoplasm</keyword>
<dbReference type="FunFam" id="1.20.5.190:FF:000062">
    <property type="entry name" value="IQ-domain 11"/>
    <property type="match status" value="1"/>
</dbReference>
<name>A0A061G1J4_THECC</name>
<keyword evidence="4" id="KW-0112">Calmodulin-binding</keyword>
<keyword evidence="5" id="KW-0206">Cytoskeleton</keyword>
<dbReference type="CDD" id="cd23767">
    <property type="entry name" value="IQCD"/>
    <property type="match status" value="1"/>
</dbReference>
<proteinExistence type="inferred from homology"/>
<protein>
    <submittedName>
        <fullName evidence="10">IQ-domain 17, putative</fullName>
    </submittedName>
</protein>
<dbReference type="Pfam" id="PF00612">
    <property type="entry name" value="IQ"/>
    <property type="match status" value="2"/>
</dbReference>
<feature type="region of interest" description="Disordered" evidence="8">
    <location>
        <begin position="397"/>
        <end position="476"/>
    </location>
</feature>
<keyword evidence="3" id="KW-0677">Repeat</keyword>
<accession>A0A061G1J4</accession>
<keyword evidence="11" id="KW-1185">Reference proteome</keyword>
<dbReference type="InterPro" id="IPR000048">
    <property type="entry name" value="IQ_motif_EF-hand-BS"/>
</dbReference>
<reference evidence="10 11" key="1">
    <citation type="journal article" date="2013" name="Genome Biol.">
        <title>The genome sequence of the most widely cultivated cacao type and its use to identify candidate genes regulating pod color.</title>
        <authorList>
            <person name="Motamayor J.C."/>
            <person name="Mockaitis K."/>
            <person name="Schmutz J."/>
            <person name="Haiminen N."/>
            <person name="Iii D.L."/>
            <person name="Cornejo O."/>
            <person name="Findley S.D."/>
            <person name="Zheng P."/>
            <person name="Utro F."/>
            <person name="Royaert S."/>
            <person name="Saski C."/>
            <person name="Jenkins J."/>
            <person name="Podicheti R."/>
            <person name="Zhao M."/>
            <person name="Scheffler B.E."/>
            <person name="Stack J.C."/>
            <person name="Feltus F.A."/>
            <person name="Mustiga G.M."/>
            <person name="Amores F."/>
            <person name="Phillips W."/>
            <person name="Marelli J.P."/>
            <person name="May G.D."/>
            <person name="Shapiro H."/>
            <person name="Ma J."/>
            <person name="Bustamante C.D."/>
            <person name="Schnell R.J."/>
            <person name="Main D."/>
            <person name="Gilbert D."/>
            <person name="Parida L."/>
            <person name="Kuhn D.N."/>
        </authorList>
    </citation>
    <scope>NUCLEOTIDE SEQUENCE [LARGE SCALE GENOMIC DNA]</scope>
    <source>
        <strain evidence="11">cv. Matina 1-6</strain>
    </source>
</reference>
<dbReference type="OMA" id="QPRDRIK"/>
<dbReference type="Proteomes" id="UP000026915">
    <property type="component" value="Chromosome 3"/>
</dbReference>
<dbReference type="PANTHER" id="PTHR32295">
    <property type="entry name" value="IQ-DOMAIN 5-RELATED"/>
    <property type="match status" value="1"/>
</dbReference>
<evidence type="ECO:0000256" key="3">
    <source>
        <dbReference type="ARBA" id="ARBA00022737"/>
    </source>
</evidence>
<comment type="subunit">
    <text evidence="7">Binds to multiple calmodulin (CaM) in the presence of Ca(2+) and CaM-like proteins.</text>
</comment>
<dbReference type="EMBL" id="CM001881">
    <property type="protein sequence ID" value="EOY23685.1"/>
    <property type="molecule type" value="Genomic_DNA"/>
</dbReference>
<evidence type="ECO:0000256" key="4">
    <source>
        <dbReference type="ARBA" id="ARBA00022860"/>
    </source>
</evidence>
<dbReference type="Gramene" id="EOY23685">
    <property type="protein sequence ID" value="EOY23685"/>
    <property type="gene ID" value="TCM_015498"/>
</dbReference>
<comment type="similarity">
    <text evidence="6">Belongs to the IQD family.</text>
</comment>
<dbReference type="AlphaFoldDB" id="A0A061G1J4"/>
<evidence type="ECO:0000313" key="11">
    <source>
        <dbReference type="Proteomes" id="UP000026915"/>
    </source>
</evidence>
<evidence type="ECO:0000313" key="10">
    <source>
        <dbReference type="EMBL" id="EOY23685.1"/>
    </source>
</evidence>
<feature type="compositionally biased region" description="Polar residues" evidence="8">
    <location>
        <begin position="444"/>
        <end position="454"/>
    </location>
</feature>
<evidence type="ECO:0000256" key="8">
    <source>
        <dbReference type="SAM" id="MobiDB-lite"/>
    </source>
</evidence>
<comment type="subcellular location">
    <subcellularLocation>
        <location evidence="1">Cytoplasm</location>
        <location evidence="1">Cytoskeleton</location>
    </subcellularLocation>
</comment>
<dbReference type="InParanoid" id="A0A061G1J4"/>
<dbReference type="Pfam" id="PF13178">
    <property type="entry name" value="DUF4005"/>
    <property type="match status" value="1"/>
</dbReference>
<dbReference type="eggNOG" id="ENOG502QTQ9">
    <property type="taxonomic scope" value="Eukaryota"/>
</dbReference>
<dbReference type="PANTHER" id="PTHR32295:SF121">
    <property type="entry name" value="DUF4005 DOMAIN-CONTAINING PROTEIN"/>
    <property type="match status" value="1"/>
</dbReference>
<feature type="compositionally biased region" description="Polar residues" evidence="8">
    <location>
        <begin position="409"/>
        <end position="419"/>
    </location>
</feature>
<dbReference type="SMART" id="SM00015">
    <property type="entry name" value="IQ"/>
    <property type="match status" value="2"/>
</dbReference>
<gene>
    <name evidence="10" type="ORF">TCM_015498</name>
</gene>
<dbReference type="Gene3D" id="1.20.5.190">
    <property type="match status" value="1"/>
</dbReference>
<evidence type="ECO:0000256" key="1">
    <source>
        <dbReference type="ARBA" id="ARBA00004245"/>
    </source>
</evidence>
<feature type="region of interest" description="Disordered" evidence="8">
    <location>
        <begin position="337"/>
        <end position="358"/>
    </location>
</feature>
<evidence type="ECO:0000256" key="5">
    <source>
        <dbReference type="ARBA" id="ARBA00023212"/>
    </source>
</evidence>
<evidence type="ECO:0000256" key="6">
    <source>
        <dbReference type="ARBA" id="ARBA00024341"/>
    </source>
</evidence>
<evidence type="ECO:0000256" key="2">
    <source>
        <dbReference type="ARBA" id="ARBA00022490"/>
    </source>
</evidence>
<dbReference type="HOGENOM" id="CLU_024547_1_0_1"/>
<evidence type="ECO:0000259" key="9">
    <source>
        <dbReference type="Pfam" id="PF13178"/>
    </source>
</evidence>
<evidence type="ECO:0000256" key="7">
    <source>
        <dbReference type="ARBA" id="ARBA00024378"/>
    </source>
</evidence>
<dbReference type="GO" id="GO:0005856">
    <property type="term" value="C:cytoskeleton"/>
    <property type="evidence" value="ECO:0007669"/>
    <property type="project" value="UniProtKB-SubCell"/>
</dbReference>
<dbReference type="GO" id="GO:0005516">
    <property type="term" value="F:calmodulin binding"/>
    <property type="evidence" value="ECO:0007669"/>
    <property type="project" value="UniProtKB-KW"/>
</dbReference>
<feature type="region of interest" description="Disordered" evidence="8">
    <location>
        <begin position="15"/>
        <end position="45"/>
    </location>
</feature>
<organism evidence="10 11">
    <name type="scientific">Theobroma cacao</name>
    <name type="common">Cacao</name>
    <name type="synonym">Cocoa</name>
    <dbReference type="NCBI Taxonomy" id="3641"/>
    <lineage>
        <taxon>Eukaryota</taxon>
        <taxon>Viridiplantae</taxon>
        <taxon>Streptophyta</taxon>
        <taxon>Embryophyta</taxon>
        <taxon>Tracheophyta</taxon>
        <taxon>Spermatophyta</taxon>
        <taxon>Magnoliopsida</taxon>
        <taxon>eudicotyledons</taxon>
        <taxon>Gunneridae</taxon>
        <taxon>Pentapetalae</taxon>
        <taxon>rosids</taxon>
        <taxon>malvids</taxon>
        <taxon>Malvales</taxon>
        <taxon>Malvaceae</taxon>
        <taxon>Byttnerioideae</taxon>
        <taxon>Theobroma</taxon>
    </lineage>
</organism>
<feature type="compositionally biased region" description="Basic and acidic residues" evidence="8">
    <location>
        <begin position="20"/>
        <end position="34"/>
    </location>
</feature>
<sequence>MGKIGGNSWLTAVKKAFRSPTKENEKRSCRRREDNEQEEEENKRGKRRWIFKKPSYQETVIQHSEARTIATTANNAKAITNSESSALNTIPEAAKAEQRHAIAVAIATTAAAQAAVATAQAAVEVVRLTRPSIFVREHFAAIVIQTAFRGYLARRALRALKGLVKLQALVRGHNVRKRANITLRCMEAMVRVQARVRDQRKRLAAHEGSTDSVFSDPNSLWSSHLVDRKSISREESGNVDDWIRWDEHPKTLEEIQAILQATKEAALKREKALAHAFSHQIWRIDRGAVESEEELDGNTRWVDRWTTRKQWESPGRMSCDHIDPIKTVEIDTFRPYSYSAPHSQKSNRQYHHQQRRPSSYFVTSPLHKANNSLPIRSITPSPSKAKPLQMYSASPRYLKEEKSHPSPHTPNSGSYTHRMSGNGGAAAPMPNYMAATASAMARFRSQSAPKQRPSTPEREKVGSAKKRLSFPVPDQCGVDGSKDQVYDYNLGSPSYKSGHGGHFGMEQKSNLSSCYADSLGEEIFPPSTNDLRKWLR</sequence>